<dbReference type="PROSITE" id="PS51892">
    <property type="entry name" value="SUBTILASE"/>
    <property type="match status" value="1"/>
</dbReference>
<dbReference type="GO" id="GO:0005576">
    <property type="term" value="C:extracellular region"/>
    <property type="evidence" value="ECO:0007669"/>
    <property type="project" value="UniProtKB-SubCell"/>
</dbReference>
<sequence>MASRARIASYKVCWVNGCFGADVIAVKAIKDGVHTLSMSSGGGSPDYFEDNIAIAAFAATAHGILVLVSAGNNGPHRQSLSNVAPWMATVAAGTIDRGFPVVFI</sequence>
<comment type="subcellular location">
    <subcellularLocation>
        <location evidence="1">Secreted</location>
    </subcellularLocation>
</comment>
<evidence type="ECO:0000256" key="3">
    <source>
        <dbReference type="ARBA" id="ARBA00022729"/>
    </source>
</evidence>
<keyword evidence="5" id="KW-0812">Transmembrane</keyword>
<evidence type="ECO:0000256" key="4">
    <source>
        <dbReference type="PROSITE-ProRule" id="PRU01240"/>
    </source>
</evidence>
<dbReference type="GO" id="GO:0006508">
    <property type="term" value="P:proteolysis"/>
    <property type="evidence" value="ECO:0007669"/>
    <property type="project" value="InterPro"/>
</dbReference>
<dbReference type="InterPro" id="IPR036852">
    <property type="entry name" value="Peptidase_S8/S53_dom_sf"/>
</dbReference>
<dbReference type="GO" id="GO:0004252">
    <property type="term" value="F:serine-type endopeptidase activity"/>
    <property type="evidence" value="ECO:0007669"/>
    <property type="project" value="InterPro"/>
</dbReference>
<comment type="caution">
    <text evidence="4">Lacks conserved residue(s) required for the propagation of feature annotation.</text>
</comment>
<name>A0A2P5BZQ3_PARAD</name>
<dbReference type="Gene3D" id="3.40.50.200">
    <property type="entry name" value="Peptidase S8/S53 domain"/>
    <property type="match status" value="1"/>
</dbReference>
<feature type="transmembrane region" description="Helical" evidence="5">
    <location>
        <begin position="52"/>
        <end position="71"/>
    </location>
</feature>
<dbReference type="OrthoDB" id="4803627at2759"/>
<accession>A0A2P5BZQ3</accession>
<keyword evidence="5" id="KW-1133">Transmembrane helix</keyword>
<keyword evidence="3" id="KW-0732">Signal</keyword>
<evidence type="ECO:0000256" key="5">
    <source>
        <dbReference type="SAM" id="Phobius"/>
    </source>
</evidence>
<dbReference type="AlphaFoldDB" id="A0A2P5BZQ3"/>
<evidence type="ECO:0000256" key="2">
    <source>
        <dbReference type="ARBA" id="ARBA00011073"/>
    </source>
</evidence>
<keyword evidence="8" id="KW-1185">Reference proteome</keyword>
<evidence type="ECO:0000256" key="1">
    <source>
        <dbReference type="ARBA" id="ARBA00004613"/>
    </source>
</evidence>
<reference evidence="8" key="1">
    <citation type="submission" date="2016-06" db="EMBL/GenBank/DDBJ databases">
        <title>Parallel loss of symbiosis genes in relatives of nitrogen-fixing non-legume Parasponia.</title>
        <authorList>
            <person name="Van Velzen R."/>
            <person name="Holmer R."/>
            <person name="Bu F."/>
            <person name="Rutten L."/>
            <person name="Van Zeijl A."/>
            <person name="Liu W."/>
            <person name="Santuari L."/>
            <person name="Cao Q."/>
            <person name="Sharma T."/>
            <person name="Shen D."/>
            <person name="Roswanjaya Y."/>
            <person name="Wardhani T."/>
            <person name="Kalhor M.S."/>
            <person name="Jansen J."/>
            <person name="Van den Hoogen J."/>
            <person name="Gungor B."/>
            <person name="Hartog M."/>
            <person name="Hontelez J."/>
            <person name="Verver J."/>
            <person name="Yang W.-C."/>
            <person name="Schijlen E."/>
            <person name="Repin R."/>
            <person name="Schilthuizen M."/>
            <person name="Schranz E."/>
            <person name="Heidstra R."/>
            <person name="Miyata K."/>
            <person name="Fedorova E."/>
            <person name="Kohlen W."/>
            <person name="Bisseling T."/>
            <person name="Smit S."/>
            <person name="Geurts R."/>
        </authorList>
    </citation>
    <scope>NUCLEOTIDE SEQUENCE [LARGE SCALE GENOMIC DNA]</scope>
    <source>
        <strain evidence="8">cv. WU1-14</strain>
    </source>
</reference>
<dbReference type="InterPro" id="IPR045051">
    <property type="entry name" value="SBT"/>
</dbReference>
<dbReference type="PANTHER" id="PTHR10795">
    <property type="entry name" value="PROPROTEIN CONVERTASE SUBTILISIN/KEXIN"/>
    <property type="match status" value="1"/>
</dbReference>
<dbReference type="InterPro" id="IPR000209">
    <property type="entry name" value="Peptidase_S8/S53_dom"/>
</dbReference>
<evidence type="ECO:0000313" key="8">
    <source>
        <dbReference type="Proteomes" id="UP000237105"/>
    </source>
</evidence>
<keyword evidence="5" id="KW-0472">Membrane</keyword>
<dbReference type="SUPFAM" id="SSF52743">
    <property type="entry name" value="Subtilisin-like"/>
    <property type="match status" value="1"/>
</dbReference>
<gene>
    <name evidence="7" type="ORF">PanWU01x14_196410</name>
</gene>
<evidence type="ECO:0000313" key="7">
    <source>
        <dbReference type="EMBL" id="PON54251.1"/>
    </source>
</evidence>
<comment type="caution">
    <text evidence="7">The sequence shown here is derived from an EMBL/GenBank/DDBJ whole genome shotgun (WGS) entry which is preliminary data.</text>
</comment>
<evidence type="ECO:0000259" key="6">
    <source>
        <dbReference type="Pfam" id="PF00082"/>
    </source>
</evidence>
<organism evidence="7 8">
    <name type="scientific">Parasponia andersonii</name>
    <name type="common">Sponia andersonii</name>
    <dbReference type="NCBI Taxonomy" id="3476"/>
    <lineage>
        <taxon>Eukaryota</taxon>
        <taxon>Viridiplantae</taxon>
        <taxon>Streptophyta</taxon>
        <taxon>Embryophyta</taxon>
        <taxon>Tracheophyta</taxon>
        <taxon>Spermatophyta</taxon>
        <taxon>Magnoliopsida</taxon>
        <taxon>eudicotyledons</taxon>
        <taxon>Gunneridae</taxon>
        <taxon>Pentapetalae</taxon>
        <taxon>rosids</taxon>
        <taxon>fabids</taxon>
        <taxon>Rosales</taxon>
        <taxon>Cannabaceae</taxon>
        <taxon>Parasponia</taxon>
    </lineage>
</organism>
<dbReference type="Pfam" id="PF00082">
    <property type="entry name" value="Peptidase_S8"/>
    <property type="match status" value="1"/>
</dbReference>
<feature type="domain" description="Peptidase S8/S53" evidence="6">
    <location>
        <begin position="2"/>
        <end position="96"/>
    </location>
</feature>
<protein>
    <submittedName>
        <fullName evidence="7">Peptidase S8, subtilisin-related</fullName>
    </submittedName>
</protein>
<comment type="similarity">
    <text evidence="2 4">Belongs to the peptidase S8 family.</text>
</comment>
<dbReference type="STRING" id="3476.A0A2P5BZQ3"/>
<proteinExistence type="inferred from homology"/>
<dbReference type="EMBL" id="JXTB01000197">
    <property type="protein sequence ID" value="PON54251.1"/>
    <property type="molecule type" value="Genomic_DNA"/>
</dbReference>
<dbReference type="Proteomes" id="UP000237105">
    <property type="component" value="Unassembled WGS sequence"/>
</dbReference>